<evidence type="ECO:0000256" key="1">
    <source>
        <dbReference type="SAM" id="MobiDB-lite"/>
    </source>
</evidence>
<accession>A0ABW6HJZ1</accession>
<keyword evidence="3" id="KW-1185">Reference proteome</keyword>
<evidence type="ECO:0000313" key="3">
    <source>
        <dbReference type="Proteomes" id="UP001600039"/>
    </source>
</evidence>
<reference evidence="2 3" key="1">
    <citation type="submission" date="2024-06" db="EMBL/GenBank/DDBJ databases">
        <title>Flavobacterium spp. isolated from glacier.</title>
        <authorList>
            <person name="Han D."/>
        </authorList>
    </citation>
    <scope>NUCLEOTIDE SEQUENCE [LARGE SCALE GENOMIC DNA]</scope>
    <source>
        <strain evidence="2 3">LB3P45</strain>
    </source>
</reference>
<dbReference type="Proteomes" id="UP001600039">
    <property type="component" value="Unassembled WGS sequence"/>
</dbReference>
<feature type="compositionally biased region" description="Basic and acidic residues" evidence="1">
    <location>
        <begin position="934"/>
        <end position="946"/>
    </location>
</feature>
<proteinExistence type="predicted"/>
<comment type="caution">
    <text evidence="2">The sequence shown here is derived from an EMBL/GenBank/DDBJ whole genome shotgun (WGS) entry which is preliminary data.</text>
</comment>
<sequence>MNTNYPITTEQLYQATNKGLDIYTKFLTLPVGAENGKVKFKYRESEDSPSSLLTLKSGIYFLVDFGGESYSPVSMIMDKFGLEFGPAFKKLCDEFNLSPNNTFYKPEKEFKDTELSLDHFDIKFKEFAGLDHIGRFVDPSSVDLEGYNFHEVDYYEKVIVSSTTKLHTLLKVTATKEYPIFAYTPDAKVWGKLYEPKATKNQKGFSSKHSYFGEKPNRYVHGLQRILDNVDVEYIKEVRERIRTEKAAKIKEAYLEELDELLLDEIFICTGGSDGLNLASLGYDVIWFNSESEQVSHKEYSLLKTIAKNVYNLPDIDKSGLIYGKEVAENFWELKSVWLPKDKMTANGKDFRDWLAFYRSSDLNAIKGFFENLKRGALKCKFFDKKPSKSGAGVYKINLSNLHYFLNVKNYYTYKIEHRNIDIATEEQIIFISIKGNIASKSSPQLIRKFCERYLKDKGQNLDVINLIKSSPYFNENHLLSLDNIELDFKNYDAETQYFFFENQVAKITKEGIELKKHGLAENFSWDKSVIKHTILKEDPFFEYYKDELGNDRIKILRQDCEFQNYLINGSRIYWRKDLEEPFKNELEKQKYHQENLFNLNGDNLEEAQHIVQEKHYLNKCFALGYMLHRYKQEDYAKMLYIMDDTVKDSDEDANGRSGKSLMLRGLRCLLPQRFLVDGKNKSITTDKHIFDGLDENSGFIEIEDADKFLDFKFFYTKITTGVVVNPKQRKPFELDFEEVPKLTLTTNYGLANIKGSDIGRLLFVSFSDYYHEKTDKFLEQRKVSTDFNNKAFFQTWSKEQYNIFYNYLMFCNQFYLQNRGREFQAPQDNISINNLKAGIGDGFLEWAESYFLEENLNVKINKHELRDNYVHVIGAKSAKSVQEFRKSLQSYCKLKGWVFNPAEQQRKDGRIVINAQDHQGKKTTIECFYIKADDTEGPGEPKEEQSEMDFANENINTELDF</sequence>
<feature type="region of interest" description="Disordered" evidence="1">
    <location>
        <begin position="934"/>
        <end position="954"/>
    </location>
</feature>
<gene>
    <name evidence="2" type="ORF">ACFX5D_04180</name>
</gene>
<evidence type="ECO:0000313" key="2">
    <source>
        <dbReference type="EMBL" id="MFE3847165.1"/>
    </source>
</evidence>
<dbReference type="RefSeq" id="WP_379856998.1">
    <property type="nucleotide sequence ID" value="NZ_JBHZQA010000002.1"/>
</dbReference>
<name>A0ABW6HJZ1_9FLAO</name>
<protein>
    <submittedName>
        <fullName evidence="2">Uncharacterized protein</fullName>
    </submittedName>
</protein>
<dbReference type="EMBL" id="JBHZQA010000002">
    <property type="protein sequence ID" value="MFE3847165.1"/>
    <property type="molecule type" value="Genomic_DNA"/>
</dbReference>
<organism evidence="2 3">
    <name type="scientific">Flavobacterium fructosi</name>
    <dbReference type="NCBI Taxonomy" id="3230416"/>
    <lineage>
        <taxon>Bacteria</taxon>
        <taxon>Pseudomonadati</taxon>
        <taxon>Bacteroidota</taxon>
        <taxon>Flavobacteriia</taxon>
        <taxon>Flavobacteriales</taxon>
        <taxon>Flavobacteriaceae</taxon>
        <taxon>Flavobacterium</taxon>
    </lineage>
</organism>